<dbReference type="Proteomes" id="UP000284022">
    <property type="component" value="Unassembled WGS sequence"/>
</dbReference>
<dbReference type="PANTHER" id="PTHR10091:SF0">
    <property type="entry name" value="GALACTOSE MUTAROTASE"/>
    <property type="match status" value="1"/>
</dbReference>
<dbReference type="Proteomes" id="UP000095766">
    <property type="component" value="Unassembled WGS sequence"/>
</dbReference>
<evidence type="ECO:0000256" key="11">
    <source>
        <dbReference type="PIRSR" id="PIRSR005096-3"/>
    </source>
</evidence>
<dbReference type="EMBL" id="WCUG01000025">
    <property type="protein sequence ID" value="KAB4167477.1"/>
    <property type="molecule type" value="Genomic_DNA"/>
</dbReference>
<dbReference type="AlphaFoldDB" id="A0A174QY42"/>
<evidence type="ECO:0000313" key="15">
    <source>
        <dbReference type="EMBL" id="RGU41255.1"/>
    </source>
</evidence>
<comment type="cofactor">
    <cofactor evidence="1">
        <name>Ca(2+)</name>
        <dbReference type="ChEBI" id="CHEBI:29108"/>
    </cofactor>
</comment>
<comment type="subunit">
    <text evidence="4">Monomer.</text>
</comment>
<evidence type="ECO:0000313" key="14">
    <source>
        <dbReference type="EMBL" id="RGS53382.1"/>
    </source>
</evidence>
<sequence length="377" mass="42299">MKGYLFTFIMLLSLFSCVPKDSGKISLLNASAFEKEVNGKLVSLYTIDSGNGLVVQVTNLGLRVVSIWTADKDGEYADVAVGYENIDRYLNNEGERFLGSIVGRYANRISKGRFMIDSVQYQLPLNNNGQTLHGGLKGLDMRVWNVDRISDKSIDFSYVSPDNEEGFPGTLNIKVRYSVTSENEFKIIYEATTDKPTVVNLSNHAFFNLKGESGGTITDHILTINADSITLVDSLLIPTGEIVSVDGTPFDFRNPVVIGSRINMEDEQLRNGLGYDHNWVLKRTEAKVRLIASLYEPQSGRLMEVYTDQPGLQFYSGNFFNGEVKGKYGETIKYREALALETQKFPDSPNHVNFPSTYLSPEEKYTHTCIYKFSVKK</sequence>
<comment type="pathway">
    <text evidence="2 8">Carbohydrate metabolism; hexose metabolism.</text>
</comment>
<proteinExistence type="inferred from homology"/>
<reference evidence="13 19" key="3">
    <citation type="journal article" date="2019" name="Nat. Med.">
        <title>A library of human gut bacterial isolates paired with longitudinal multiomics data enables mechanistic microbiome research.</title>
        <authorList>
            <person name="Poyet M."/>
            <person name="Groussin M."/>
            <person name="Gibbons S.M."/>
            <person name="Avila-Pacheco J."/>
            <person name="Jiang X."/>
            <person name="Kearney S.M."/>
            <person name="Perrotta A.R."/>
            <person name="Berdy B."/>
            <person name="Zhao S."/>
            <person name="Lieberman T.D."/>
            <person name="Swanson P.K."/>
            <person name="Smith M."/>
            <person name="Roesemann S."/>
            <person name="Alexander J.E."/>
            <person name="Rich S.A."/>
            <person name="Livny J."/>
            <person name="Vlamakis H."/>
            <person name="Clish C."/>
            <person name="Bullock K."/>
            <person name="Deik A."/>
            <person name="Scott J."/>
            <person name="Pierce K.A."/>
            <person name="Xavier R.J."/>
            <person name="Alm E.J."/>
        </authorList>
    </citation>
    <scope>NUCLEOTIDE SEQUENCE [LARGE SCALE GENOMIC DNA]</scope>
    <source>
        <strain evidence="13 19">BIOML-A27</strain>
    </source>
</reference>
<dbReference type="EC" id="5.1.3.3" evidence="8"/>
<dbReference type="InterPro" id="IPR014718">
    <property type="entry name" value="GH-type_carb-bd"/>
</dbReference>
<keyword evidence="7 8" id="KW-0119">Carbohydrate metabolism</keyword>
<feature type="binding site" evidence="10">
    <location>
        <position position="276"/>
    </location>
    <ligand>
        <name>beta-D-galactose</name>
        <dbReference type="ChEBI" id="CHEBI:27667"/>
    </ligand>
</feature>
<evidence type="ECO:0000256" key="10">
    <source>
        <dbReference type="PIRSR" id="PIRSR005096-2"/>
    </source>
</evidence>
<comment type="catalytic activity">
    <reaction evidence="8">
        <text>alpha-D-glucose = beta-D-glucose</text>
        <dbReference type="Rhea" id="RHEA:10264"/>
        <dbReference type="ChEBI" id="CHEBI:15903"/>
        <dbReference type="ChEBI" id="CHEBI:17925"/>
        <dbReference type="EC" id="5.1.3.3"/>
    </reaction>
</comment>
<dbReference type="PANTHER" id="PTHR10091">
    <property type="entry name" value="ALDOSE-1-EPIMERASE"/>
    <property type="match status" value="1"/>
</dbReference>
<reference evidence="12 16" key="1">
    <citation type="submission" date="2015-09" db="EMBL/GenBank/DDBJ databases">
        <authorList>
            <consortium name="Pathogen Informatics"/>
        </authorList>
    </citation>
    <scope>NUCLEOTIDE SEQUENCE [LARGE SCALE GENOMIC DNA]</scope>
    <source>
        <strain evidence="12 16">2789STDY5834898</strain>
    </source>
</reference>
<dbReference type="GO" id="GO:0033499">
    <property type="term" value="P:galactose catabolic process via UDP-galactose, Leloir pathway"/>
    <property type="evidence" value="ECO:0007669"/>
    <property type="project" value="TreeGrafter"/>
</dbReference>
<gene>
    <name evidence="12" type="primary">mro_3</name>
    <name evidence="15" type="ORF">DWW83_00720</name>
    <name evidence="14" type="ORF">DWX87_14640</name>
    <name evidence="12" type="ORF">ERS852510_02980</name>
    <name evidence="13" type="ORF">GAQ59_18545</name>
</gene>
<evidence type="ECO:0000256" key="4">
    <source>
        <dbReference type="ARBA" id="ARBA00011245"/>
    </source>
</evidence>
<dbReference type="NCBIfam" id="NF008277">
    <property type="entry name" value="PRK11055.1"/>
    <property type="match status" value="1"/>
</dbReference>
<keyword evidence="5" id="KW-0106">Calcium</keyword>
<dbReference type="Proteomes" id="UP000285283">
    <property type="component" value="Unassembled WGS sequence"/>
</dbReference>
<dbReference type="GO" id="GO:0006006">
    <property type="term" value="P:glucose metabolic process"/>
    <property type="evidence" value="ECO:0007669"/>
    <property type="project" value="TreeGrafter"/>
</dbReference>
<dbReference type="EMBL" id="CZAO01000014">
    <property type="protein sequence ID" value="CUQ03246.1"/>
    <property type="molecule type" value="Genomic_DNA"/>
</dbReference>
<dbReference type="GO" id="GO:0004034">
    <property type="term" value="F:aldose 1-epimerase activity"/>
    <property type="evidence" value="ECO:0007669"/>
    <property type="project" value="UniProtKB-EC"/>
</dbReference>
<dbReference type="EMBL" id="QRXV01000001">
    <property type="protein sequence ID" value="RGU41255.1"/>
    <property type="molecule type" value="Genomic_DNA"/>
</dbReference>
<evidence type="ECO:0000256" key="8">
    <source>
        <dbReference type="PIRNR" id="PIRNR005096"/>
    </source>
</evidence>
<dbReference type="RefSeq" id="WP_005829656.1">
    <property type="nucleotide sequence ID" value="NZ_BQNO01000001.1"/>
</dbReference>
<evidence type="ECO:0000313" key="17">
    <source>
        <dbReference type="Proteomes" id="UP000284022"/>
    </source>
</evidence>
<evidence type="ECO:0000313" key="18">
    <source>
        <dbReference type="Proteomes" id="UP000285283"/>
    </source>
</evidence>
<dbReference type="InterPro" id="IPR047215">
    <property type="entry name" value="Galactose_mutarotase-like"/>
</dbReference>
<evidence type="ECO:0000256" key="6">
    <source>
        <dbReference type="ARBA" id="ARBA00023235"/>
    </source>
</evidence>
<dbReference type="GO" id="GO:0030246">
    <property type="term" value="F:carbohydrate binding"/>
    <property type="evidence" value="ECO:0007669"/>
    <property type="project" value="InterPro"/>
</dbReference>
<feature type="active site" description="Proton donor" evidence="9">
    <location>
        <position position="204"/>
    </location>
</feature>
<comment type="similarity">
    <text evidence="3 8">Belongs to the aldose epimerase family.</text>
</comment>
<evidence type="ECO:0000256" key="2">
    <source>
        <dbReference type="ARBA" id="ARBA00005028"/>
    </source>
</evidence>
<dbReference type="Pfam" id="PF01263">
    <property type="entry name" value="Aldose_epim"/>
    <property type="match status" value="1"/>
</dbReference>
<name>A0A174QY42_BACUN</name>
<evidence type="ECO:0000256" key="3">
    <source>
        <dbReference type="ARBA" id="ARBA00006206"/>
    </source>
</evidence>
<evidence type="ECO:0000313" key="12">
    <source>
        <dbReference type="EMBL" id="CUQ03246.1"/>
    </source>
</evidence>
<dbReference type="SUPFAM" id="SSF74650">
    <property type="entry name" value="Galactose mutarotase-like"/>
    <property type="match status" value="1"/>
</dbReference>
<dbReference type="EMBL" id="QRVP01000015">
    <property type="protein sequence ID" value="RGS53382.1"/>
    <property type="molecule type" value="Genomic_DNA"/>
</dbReference>
<evidence type="ECO:0000256" key="7">
    <source>
        <dbReference type="ARBA" id="ARBA00023277"/>
    </source>
</evidence>
<accession>A0A174QY42</accession>
<dbReference type="UniPathway" id="UPA00242"/>
<keyword evidence="6 8" id="KW-0413">Isomerase</keyword>
<dbReference type="InterPro" id="IPR015443">
    <property type="entry name" value="Aldose_1-epimerase"/>
</dbReference>
<evidence type="ECO:0000313" key="19">
    <source>
        <dbReference type="Proteomes" id="UP000433928"/>
    </source>
</evidence>
<evidence type="ECO:0000313" key="13">
    <source>
        <dbReference type="EMBL" id="KAB4167477.1"/>
    </source>
</evidence>
<evidence type="ECO:0000256" key="9">
    <source>
        <dbReference type="PIRSR" id="PIRSR005096-1"/>
    </source>
</evidence>
<reference evidence="17 18" key="2">
    <citation type="submission" date="2018-08" db="EMBL/GenBank/DDBJ databases">
        <title>A genome reference for cultivated species of the human gut microbiota.</title>
        <authorList>
            <person name="Zou Y."/>
            <person name="Xue W."/>
            <person name="Luo G."/>
        </authorList>
    </citation>
    <scope>NUCLEOTIDE SEQUENCE [LARGE SCALE GENOMIC DNA]</scope>
    <source>
        <strain evidence="15 17">AF17-20</strain>
        <strain evidence="14 18">AF21-53</strain>
    </source>
</reference>
<dbReference type="PROSITE" id="PS51257">
    <property type="entry name" value="PROKAR_LIPOPROTEIN"/>
    <property type="match status" value="1"/>
</dbReference>
<dbReference type="GeneID" id="99749640"/>
<evidence type="ECO:0000256" key="5">
    <source>
        <dbReference type="ARBA" id="ARBA00022837"/>
    </source>
</evidence>
<evidence type="ECO:0000313" key="16">
    <source>
        <dbReference type="Proteomes" id="UP000095766"/>
    </source>
</evidence>
<dbReference type="InterPro" id="IPR008183">
    <property type="entry name" value="Aldose_1/G6P_1-epimerase"/>
</dbReference>
<feature type="binding site" evidence="11">
    <location>
        <begin position="107"/>
        <end position="108"/>
    </location>
    <ligand>
        <name>beta-D-galactose</name>
        <dbReference type="ChEBI" id="CHEBI:27667"/>
    </ligand>
</feature>
<dbReference type="CDD" id="cd09019">
    <property type="entry name" value="galactose_mutarotase_like"/>
    <property type="match status" value="1"/>
</dbReference>
<dbReference type="Proteomes" id="UP000433928">
    <property type="component" value="Unassembled WGS sequence"/>
</dbReference>
<dbReference type="Gene3D" id="2.70.98.10">
    <property type="match status" value="1"/>
</dbReference>
<organism evidence="12 16">
    <name type="scientific">Bacteroides uniformis</name>
    <dbReference type="NCBI Taxonomy" id="820"/>
    <lineage>
        <taxon>Bacteria</taxon>
        <taxon>Pseudomonadati</taxon>
        <taxon>Bacteroidota</taxon>
        <taxon>Bacteroidia</taxon>
        <taxon>Bacteroidales</taxon>
        <taxon>Bacteroidaceae</taxon>
        <taxon>Bacteroides</taxon>
    </lineage>
</organism>
<feature type="active site" description="Proton acceptor" evidence="9">
    <location>
        <position position="341"/>
    </location>
</feature>
<evidence type="ECO:0000256" key="1">
    <source>
        <dbReference type="ARBA" id="ARBA00001913"/>
    </source>
</evidence>
<dbReference type="GO" id="GO:0005737">
    <property type="term" value="C:cytoplasm"/>
    <property type="evidence" value="ECO:0007669"/>
    <property type="project" value="TreeGrafter"/>
</dbReference>
<protein>
    <recommendedName>
        <fullName evidence="8">Aldose 1-epimerase</fullName>
        <ecNumber evidence="8">5.1.3.3</ecNumber>
    </recommendedName>
</protein>
<dbReference type="PIRSF" id="PIRSF005096">
    <property type="entry name" value="GALM"/>
    <property type="match status" value="1"/>
</dbReference>
<dbReference type="InterPro" id="IPR011013">
    <property type="entry name" value="Gal_mutarotase_sf_dom"/>
</dbReference>